<feature type="chain" id="PRO_5045979201" evidence="1">
    <location>
        <begin position="21"/>
        <end position="113"/>
    </location>
</feature>
<gene>
    <name evidence="2" type="ORF">T190423A01A_30156</name>
</gene>
<keyword evidence="3" id="KW-1185">Reference proteome</keyword>
<proteinExistence type="predicted"/>
<keyword evidence="1" id="KW-0732">Signal</keyword>
<name>A0ABM9PBR2_9FLAO</name>
<accession>A0ABM9PBR2</accession>
<evidence type="ECO:0000256" key="1">
    <source>
        <dbReference type="SAM" id="SignalP"/>
    </source>
</evidence>
<feature type="signal peptide" evidence="1">
    <location>
        <begin position="1"/>
        <end position="20"/>
    </location>
</feature>
<evidence type="ECO:0000313" key="2">
    <source>
        <dbReference type="EMBL" id="CAL2103042.1"/>
    </source>
</evidence>
<sequence>MNIKFLKFTLIAVLSSILMASSVLTYYNTLDPIKIIGKYEGFDEMGYSFSFDTNGEVETITFEKVKKEFIIEFKLDEEITIGKKFEIIYSIVESEDDEDYSMELILESLKLVE</sequence>
<dbReference type="RefSeq" id="WP_348716983.1">
    <property type="nucleotide sequence ID" value="NZ_CAXJIO010000012.1"/>
</dbReference>
<dbReference type="Proteomes" id="UP001497527">
    <property type="component" value="Unassembled WGS sequence"/>
</dbReference>
<comment type="caution">
    <text evidence="2">The sequence shown here is derived from an EMBL/GenBank/DDBJ whole genome shotgun (WGS) entry which is preliminary data.</text>
</comment>
<protein>
    <submittedName>
        <fullName evidence="2">Uncharacterized protein</fullName>
    </submittedName>
</protein>
<organism evidence="2 3">
    <name type="scientific">Tenacibaculum polynesiense</name>
    <dbReference type="NCBI Taxonomy" id="3137857"/>
    <lineage>
        <taxon>Bacteria</taxon>
        <taxon>Pseudomonadati</taxon>
        <taxon>Bacteroidota</taxon>
        <taxon>Flavobacteriia</taxon>
        <taxon>Flavobacteriales</taxon>
        <taxon>Flavobacteriaceae</taxon>
        <taxon>Tenacibaculum</taxon>
    </lineage>
</organism>
<reference evidence="2 3" key="1">
    <citation type="submission" date="2024-05" db="EMBL/GenBank/DDBJ databases">
        <authorList>
            <person name="Duchaud E."/>
        </authorList>
    </citation>
    <scope>NUCLEOTIDE SEQUENCE [LARGE SCALE GENOMIC DNA]</scope>
    <source>
        <strain evidence="2">Ena-SAMPLE-TAB-13-05-2024-13:56:06:370-140308</strain>
    </source>
</reference>
<evidence type="ECO:0000313" key="3">
    <source>
        <dbReference type="Proteomes" id="UP001497527"/>
    </source>
</evidence>
<dbReference type="EMBL" id="CAXJIO010000012">
    <property type="protein sequence ID" value="CAL2103042.1"/>
    <property type="molecule type" value="Genomic_DNA"/>
</dbReference>